<protein>
    <submittedName>
        <fullName evidence="2">Uncharacterized protein</fullName>
    </submittedName>
</protein>
<keyword evidence="1" id="KW-1133">Transmembrane helix</keyword>
<dbReference type="RefSeq" id="WP_210871799.1">
    <property type="nucleotide sequence ID" value="NZ_JAGPNL010000003.1"/>
</dbReference>
<gene>
    <name evidence="2" type="ORF">J5Y05_13010</name>
</gene>
<keyword evidence="1" id="KW-0472">Membrane</keyword>
<evidence type="ECO:0000313" key="3">
    <source>
        <dbReference type="Proteomes" id="UP000677875"/>
    </source>
</evidence>
<feature type="transmembrane region" description="Helical" evidence="1">
    <location>
        <begin position="12"/>
        <end position="32"/>
    </location>
</feature>
<reference evidence="2" key="1">
    <citation type="submission" date="2021-04" db="EMBL/GenBank/DDBJ databases">
        <title>Genome seq and assembly of Streptomyces sp. RG38.</title>
        <authorList>
            <person name="Chhetri G."/>
        </authorList>
    </citation>
    <scope>NUCLEOTIDE SEQUENCE</scope>
    <source>
        <strain evidence="2">RG38</strain>
    </source>
</reference>
<proteinExistence type="predicted"/>
<name>A0A941B102_9ACTN</name>
<evidence type="ECO:0000256" key="1">
    <source>
        <dbReference type="SAM" id="Phobius"/>
    </source>
</evidence>
<comment type="caution">
    <text evidence="2">The sequence shown here is derived from an EMBL/GenBank/DDBJ whole genome shotgun (WGS) entry which is preliminary data.</text>
</comment>
<keyword evidence="3" id="KW-1185">Reference proteome</keyword>
<feature type="transmembrane region" description="Helical" evidence="1">
    <location>
        <begin position="38"/>
        <end position="57"/>
    </location>
</feature>
<organism evidence="2 3">
    <name type="scientific">Streptomyces tagetis</name>
    <dbReference type="NCBI Taxonomy" id="2820809"/>
    <lineage>
        <taxon>Bacteria</taxon>
        <taxon>Bacillati</taxon>
        <taxon>Actinomycetota</taxon>
        <taxon>Actinomycetes</taxon>
        <taxon>Kitasatosporales</taxon>
        <taxon>Streptomycetaceae</taxon>
        <taxon>Streptomyces</taxon>
    </lineage>
</organism>
<evidence type="ECO:0000313" key="2">
    <source>
        <dbReference type="EMBL" id="MBQ0827426.1"/>
    </source>
</evidence>
<dbReference type="EMBL" id="JAGPNL010000003">
    <property type="protein sequence ID" value="MBQ0827426.1"/>
    <property type="molecule type" value="Genomic_DNA"/>
</dbReference>
<sequence length="97" mass="10606">MANKRWTCRIGSYGWMTYTIAVAALGIMAAVFPPAGPLLGVVAGLITIIGATIQFIAQNASARGQCLHINVGAGVYVKWWVPRYPFGRYAYPWRGRC</sequence>
<dbReference type="AlphaFoldDB" id="A0A941B102"/>
<accession>A0A941B102</accession>
<dbReference type="Proteomes" id="UP000677875">
    <property type="component" value="Unassembled WGS sequence"/>
</dbReference>
<keyword evidence="1" id="KW-0812">Transmembrane</keyword>